<dbReference type="AlphaFoldDB" id="A0A7Z9C9B2"/>
<sequence>MAEPVRPLVISQQAAWEIGQYLFDVETQLVQALAYAYQHGQARDAYIVGRAEMYADFHNRVADLTGDQQQRGLAAVLERAARAVIEAGLAQSSYQLKLAPNQITEFTQHRLAGLVWEANHGLIEGLGDPIGAMLRGIQDAYRQVATETIAAAAAGQTGRRQATQQAINRYADLGVTGFTTKDGKRWRTDTYAEMTARTTLGRAALHAATTLFTDFGYPVVRVTTSPETCPLCAPWEHQLLALDGITGKRTFDHAVTGKPVTVNVKATIREAQEAGLWHPNCRHGIDAYIPGMQSTAPTKPDPRLYELSQQQRYLERQARKWERRRDVALSEEVAQAADQRRQAYLARIRALTNTTRLKRKPERETTPLPR</sequence>
<organism evidence="1 2">
    <name type="scientific">Actinobaculum suis</name>
    <dbReference type="NCBI Taxonomy" id="1657"/>
    <lineage>
        <taxon>Bacteria</taxon>
        <taxon>Bacillati</taxon>
        <taxon>Actinomycetota</taxon>
        <taxon>Actinomycetes</taxon>
        <taxon>Actinomycetales</taxon>
        <taxon>Actinomycetaceae</taxon>
        <taxon>Actinobaculum</taxon>
    </lineage>
</organism>
<evidence type="ECO:0000313" key="1">
    <source>
        <dbReference type="EMBL" id="VDG76172.1"/>
    </source>
</evidence>
<name>A0A7Z9C9B2_9ACTO</name>
<dbReference type="InterPro" id="IPR009319">
    <property type="entry name" value="Phage_A118_VSP1"/>
</dbReference>
<gene>
    <name evidence="1" type="ORF">NCTC10327_00838</name>
</gene>
<dbReference type="Proteomes" id="UP000269974">
    <property type="component" value="Unassembled WGS sequence"/>
</dbReference>
<dbReference type="Pfam" id="PF06152">
    <property type="entry name" value="Phage_min_cap2"/>
    <property type="match status" value="1"/>
</dbReference>
<dbReference type="RefSeq" id="WP_185933907.1">
    <property type="nucleotide sequence ID" value="NZ_UYIO01000001.1"/>
</dbReference>
<reference evidence="1 2" key="1">
    <citation type="submission" date="2018-11" db="EMBL/GenBank/DDBJ databases">
        <authorList>
            <consortium name="Pathogen Informatics"/>
        </authorList>
    </citation>
    <scope>NUCLEOTIDE SEQUENCE [LARGE SCALE GENOMIC DNA]</scope>
    <source>
        <strain evidence="1 2">NCTC10327</strain>
    </source>
</reference>
<protein>
    <submittedName>
        <fullName evidence="1">Protein gp4</fullName>
    </submittedName>
</protein>
<dbReference type="EMBL" id="UYIO01000001">
    <property type="protein sequence ID" value="VDG76172.1"/>
    <property type="molecule type" value="Genomic_DNA"/>
</dbReference>
<proteinExistence type="predicted"/>
<accession>A0A7Z9C9B2</accession>
<evidence type="ECO:0000313" key="2">
    <source>
        <dbReference type="Proteomes" id="UP000269974"/>
    </source>
</evidence>
<comment type="caution">
    <text evidence="1">The sequence shown here is derived from an EMBL/GenBank/DDBJ whole genome shotgun (WGS) entry which is preliminary data.</text>
</comment>
<dbReference type="GO" id="GO:0005198">
    <property type="term" value="F:structural molecule activity"/>
    <property type="evidence" value="ECO:0007669"/>
    <property type="project" value="InterPro"/>
</dbReference>